<accession>A4J8U3</accession>
<evidence type="ECO:0000313" key="3">
    <source>
        <dbReference type="EMBL" id="ABO51496.1"/>
    </source>
</evidence>
<dbReference type="PANTHER" id="PTHR43546:SF9">
    <property type="entry name" value="L-ASCORBATE-6-PHOSPHATE LACTONASE ULAG-RELATED"/>
    <property type="match status" value="1"/>
</dbReference>
<dbReference type="GO" id="GO:0016787">
    <property type="term" value="F:hydrolase activity"/>
    <property type="evidence" value="ECO:0007669"/>
    <property type="project" value="UniProtKB-KW"/>
</dbReference>
<dbReference type="RefSeq" id="WP_011879287.1">
    <property type="nucleotide sequence ID" value="NC_009253.1"/>
</dbReference>
<dbReference type="HOGENOM" id="CLU_074581_0_0_9"/>
<dbReference type="PANTHER" id="PTHR43546">
    <property type="entry name" value="UPF0173 METAL-DEPENDENT HYDROLASE MJ1163-RELATED"/>
    <property type="match status" value="1"/>
</dbReference>
<organism evidence="3 4">
    <name type="scientific">Desulforamulus reducens (strain ATCC BAA-1160 / DSM 100696 / MI-1)</name>
    <name type="common">Desulfotomaculum reducens</name>
    <dbReference type="NCBI Taxonomy" id="349161"/>
    <lineage>
        <taxon>Bacteria</taxon>
        <taxon>Bacillati</taxon>
        <taxon>Bacillota</taxon>
        <taxon>Clostridia</taxon>
        <taxon>Eubacteriales</taxon>
        <taxon>Peptococcaceae</taxon>
        <taxon>Desulforamulus</taxon>
    </lineage>
</organism>
<dbReference type="Proteomes" id="UP000001556">
    <property type="component" value="Chromosome"/>
</dbReference>
<dbReference type="EMBL" id="CP000612">
    <property type="protein sequence ID" value="ABO51496.1"/>
    <property type="molecule type" value="Genomic_DNA"/>
</dbReference>
<dbReference type="InterPro" id="IPR001279">
    <property type="entry name" value="Metallo-B-lactamas"/>
</dbReference>
<dbReference type="InterPro" id="IPR036866">
    <property type="entry name" value="RibonucZ/Hydroxyglut_hydro"/>
</dbReference>
<dbReference type="AlphaFoldDB" id="A4J8U3"/>
<evidence type="ECO:0000259" key="2">
    <source>
        <dbReference type="Pfam" id="PF12706"/>
    </source>
</evidence>
<dbReference type="SUPFAM" id="SSF56281">
    <property type="entry name" value="Metallo-hydrolase/oxidoreductase"/>
    <property type="match status" value="1"/>
</dbReference>
<protein>
    <submittedName>
        <fullName evidence="3">Beta-lactamase domain protein</fullName>
    </submittedName>
</protein>
<keyword evidence="1" id="KW-0378">Hydrolase</keyword>
<dbReference type="eggNOG" id="COG1235">
    <property type="taxonomic scope" value="Bacteria"/>
</dbReference>
<dbReference type="InterPro" id="IPR050114">
    <property type="entry name" value="UPF0173_UPF0282_UlaG_hydrolase"/>
</dbReference>
<evidence type="ECO:0000256" key="1">
    <source>
        <dbReference type="ARBA" id="ARBA00022801"/>
    </source>
</evidence>
<dbReference type="Gene3D" id="3.60.15.10">
    <property type="entry name" value="Ribonuclease Z/Hydroxyacylglutathione hydrolase-like"/>
    <property type="match status" value="1"/>
</dbReference>
<dbReference type="STRING" id="349161.Dred_2993"/>
<reference evidence="3 4" key="1">
    <citation type="submission" date="2007-03" db="EMBL/GenBank/DDBJ databases">
        <title>Complete sequence of Desulfotomaculum reducens MI-1.</title>
        <authorList>
            <consortium name="US DOE Joint Genome Institute"/>
            <person name="Copeland A."/>
            <person name="Lucas S."/>
            <person name="Lapidus A."/>
            <person name="Barry K."/>
            <person name="Detter J.C."/>
            <person name="Glavina del Rio T."/>
            <person name="Hammon N."/>
            <person name="Israni S."/>
            <person name="Dalin E."/>
            <person name="Tice H."/>
            <person name="Pitluck S."/>
            <person name="Sims D."/>
            <person name="Brettin T."/>
            <person name="Bruce D."/>
            <person name="Han C."/>
            <person name="Tapia R."/>
            <person name="Schmutz J."/>
            <person name="Larimer F."/>
            <person name="Land M."/>
            <person name="Hauser L."/>
            <person name="Kyrpides N."/>
            <person name="Kim E."/>
            <person name="Tebo B.M."/>
            <person name="Richardson P."/>
        </authorList>
    </citation>
    <scope>NUCLEOTIDE SEQUENCE [LARGE SCALE GENOMIC DNA]</scope>
    <source>
        <strain evidence="3 4">MI-1</strain>
    </source>
</reference>
<dbReference type="KEGG" id="drm:Dred_2993"/>
<gene>
    <name evidence="3" type="ordered locus">Dred_2993</name>
</gene>
<dbReference type="Pfam" id="PF12706">
    <property type="entry name" value="Lactamase_B_2"/>
    <property type="match status" value="1"/>
</dbReference>
<sequence>MDIKKIDQELREKTGTAAIESYTKYRHRQEPAPAAPGASVLFLGTGGNPEAVFSQVPRTAGFILVVDGLRLYVDPGPGAVVRAREAGLDLGSLDGIFISHGHLDHYAGAEAVIEAMCWGMFVRRGVVLAPRQVLERDRLLSIYHQGKDRLSGYKGGPTVRILEAHQPMPIGKVALTPIPAYHGEENYGFILQTESLTLGYTSDTNYIQGYTTPEGSKDLSYRGPIMDLIDIVDYRTDIKEAFSQVDVLIANVTSHNVYAHRHITTLGLAHLLRGSKVKLCIMTHFNHCCLSPDDLRPPMATYVEQTSGVRTLYAVDGGNYNIAEILRR</sequence>
<name>A4J8U3_DESRM</name>
<proteinExistence type="predicted"/>
<feature type="domain" description="Metallo-beta-lactamase" evidence="2">
    <location>
        <begin position="70"/>
        <end position="209"/>
    </location>
</feature>
<dbReference type="OrthoDB" id="9800940at2"/>
<evidence type="ECO:0000313" key="4">
    <source>
        <dbReference type="Proteomes" id="UP000001556"/>
    </source>
</evidence>
<keyword evidence="4" id="KW-1185">Reference proteome</keyword>